<dbReference type="PANTHER" id="PTHR33693">
    <property type="entry name" value="TYPE-5 URACIL-DNA GLYCOSYLASE"/>
    <property type="match status" value="1"/>
</dbReference>
<keyword evidence="11" id="KW-1185">Reference proteome</keyword>
<dbReference type="GO" id="GO:0051539">
    <property type="term" value="F:4 iron, 4 sulfur cluster binding"/>
    <property type="evidence" value="ECO:0007669"/>
    <property type="project" value="UniProtKB-KW"/>
</dbReference>
<keyword evidence="4" id="KW-0378">Hydrolase</keyword>
<dbReference type="Pfam" id="PF03167">
    <property type="entry name" value="UDG"/>
    <property type="match status" value="1"/>
</dbReference>
<dbReference type="EMBL" id="BJVC01000003">
    <property type="protein sequence ID" value="GEL02599.1"/>
    <property type="molecule type" value="Genomic_DNA"/>
</dbReference>
<accession>A0A511BQI7</accession>
<dbReference type="InterPro" id="IPR036895">
    <property type="entry name" value="Uracil-DNA_glycosylase-like_sf"/>
</dbReference>
<dbReference type="Gene3D" id="3.40.470.10">
    <property type="entry name" value="Uracil-DNA glycosylase-like domain"/>
    <property type="match status" value="1"/>
</dbReference>
<name>A0A511BQI7_9PROT</name>
<dbReference type="OrthoDB" id="5290748at2"/>
<dbReference type="Proteomes" id="UP000321405">
    <property type="component" value="Unassembled WGS sequence"/>
</dbReference>
<feature type="compositionally biased region" description="Gly residues" evidence="8">
    <location>
        <begin position="277"/>
        <end position="286"/>
    </location>
</feature>
<evidence type="ECO:0000256" key="8">
    <source>
        <dbReference type="SAM" id="MobiDB-lite"/>
    </source>
</evidence>
<keyword evidence="7" id="KW-0234">DNA repair</keyword>
<dbReference type="GO" id="GO:0046872">
    <property type="term" value="F:metal ion binding"/>
    <property type="evidence" value="ECO:0007669"/>
    <property type="project" value="UniProtKB-KW"/>
</dbReference>
<dbReference type="InterPro" id="IPR051536">
    <property type="entry name" value="UDG_Type-4/5"/>
</dbReference>
<comment type="caution">
    <text evidence="10">The sequence shown here is derived from an EMBL/GenBank/DDBJ whole genome shotgun (WGS) entry which is preliminary data.</text>
</comment>
<dbReference type="GO" id="GO:0097506">
    <property type="term" value="F:deaminated base DNA N-glycosylase activity"/>
    <property type="evidence" value="ECO:0007669"/>
    <property type="project" value="UniProtKB-ARBA"/>
</dbReference>
<organism evidence="10 11">
    <name type="scientific">Swaminathania salitolerans</name>
    <dbReference type="NCBI Taxonomy" id="182838"/>
    <lineage>
        <taxon>Bacteria</taxon>
        <taxon>Pseudomonadati</taxon>
        <taxon>Pseudomonadota</taxon>
        <taxon>Alphaproteobacteria</taxon>
        <taxon>Acetobacterales</taxon>
        <taxon>Acetobacteraceae</taxon>
        <taxon>Swaminathania</taxon>
    </lineage>
</organism>
<gene>
    <name evidence="10" type="ORF">SSA02_17620</name>
</gene>
<feature type="domain" description="Uracil-DNA glycosylase-like" evidence="9">
    <location>
        <begin position="108"/>
        <end position="259"/>
    </location>
</feature>
<evidence type="ECO:0000256" key="3">
    <source>
        <dbReference type="ARBA" id="ARBA00022763"/>
    </source>
</evidence>
<evidence type="ECO:0000256" key="4">
    <source>
        <dbReference type="ARBA" id="ARBA00022801"/>
    </source>
</evidence>
<proteinExistence type="predicted"/>
<evidence type="ECO:0000256" key="7">
    <source>
        <dbReference type="ARBA" id="ARBA00023204"/>
    </source>
</evidence>
<evidence type="ECO:0000256" key="5">
    <source>
        <dbReference type="ARBA" id="ARBA00023004"/>
    </source>
</evidence>
<protein>
    <submittedName>
        <fullName evidence="10">Uracil-DNA glycosylase</fullName>
    </submittedName>
</protein>
<keyword evidence="5" id="KW-0408">Iron</keyword>
<dbReference type="SMART" id="SM00986">
    <property type="entry name" value="UDG"/>
    <property type="match status" value="1"/>
</dbReference>
<evidence type="ECO:0000313" key="10">
    <source>
        <dbReference type="EMBL" id="GEL02599.1"/>
    </source>
</evidence>
<dbReference type="InterPro" id="IPR005122">
    <property type="entry name" value="Uracil-DNA_glycosylase-like"/>
</dbReference>
<dbReference type="SUPFAM" id="SSF52141">
    <property type="entry name" value="Uracil-DNA glycosylase-like"/>
    <property type="match status" value="1"/>
</dbReference>
<feature type="region of interest" description="Disordered" evidence="8">
    <location>
        <begin position="266"/>
        <end position="286"/>
    </location>
</feature>
<evidence type="ECO:0000256" key="2">
    <source>
        <dbReference type="ARBA" id="ARBA00022723"/>
    </source>
</evidence>
<dbReference type="PANTHER" id="PTHR33693:SF1">
    <property type="entry name" value="TYPE-4 URACIL-DNA GLYCOSYLASE"/>
    <property type="match status" value="1"/>
</dbReference>
<keyword evidence="1" id="KW-0004">4Fe-4S</keyword>
<keyword evidence="6" id="KW-0411">Iron-sulfur</keyword>
<evidence type="ECO:0000256" key="6">
    <source>
        <dbReference type="ARBA" id="ARBA00023014"/>
    </source>
</evidence>
<keyword evidence="3" id="KW-0227">DNA damage</keyword>
<keyword evidence="2" id="KW-0479">Metal-binding</keyword>
<dbReference type="RefSeq" id="WP_147093656.1">
    <property type="nucleotide sequence ID" value="NZ_BJVC01000003.1"/>
</dbReference>
<dbReference type="CDD" id="cd10030">
    <property type="entry name" value="UDG-F4_TTUDGA_SPO1dp_like"/>
    <property type="match status" value="1"/>
</dbReference>
<evidence type="ECO:0000259" key="9">
    <source>
        <dbReference type="SMART" id="SM00986"/>
    </source>
</evidence>
<dbReference type="SMART" id="SM00987">
    <property type="entry name" value="UreE_C"/>
    <property type="match status" value="1"/>
</dbReference>
<sequence>MPLPPSGSLSDRDRASLIALLDLYRDWGVDCCLDETPPARLDRMAPIRPVTRERATSGAQRSREISPLHTTSPGASRPAPVDPEAARSWGVETLPDCALARTATQTVRPVFVPGASLMLIGDAPDAEEDRSGLVFAGETGRLLDMILPSIGLSRAQLSQAPAIPWRPPGGRAVSALEMRDCRPLLLSAIGQARPTRLVLFGLTPLRLLLGEQATLARARGKWTALTLDDGSRVSLLPMQHPEQLRTSPRARREMWKDLLLLAEALGPAPGSARELGPGTGSEPGPE</sequence>
<feature type="region of interest" description="Disordered" evidence="8">
    <location>
        <begin position="47"/>
        <end position="85"/>
    </location>
</feature>
<evidence type="ECO:0000313" key="11">
    <source>
        <dbReference type="Proteomes" id="UP000321405"/>
    </source>
</evidence>
<dbReference type="AlphaFoldDB" id="A0A511BQI7"/>
<dbReference type="GO" id="GO:0006281">
    <property type="term" value="P:DNA repair"/>
    <property type="evidence" value="ECO:0007669"/>
    <property type="project" value="UniProtKB-KW"/>
</dbReference>
<reference evidence="10 11" key="1">
    <citation type="submission" date="2019-07" db="EMBL/GenBank/DDBJ databases">
        <title>Whole genome shotgun sequence of Swaminathania salitolerans NBRC 104436.</title>
        <authorList>
            <person name="Hosoyama A."/>
            <person name="Uohara A."/>
            <person name="Ohji S."/>
            <person name="Ichikawa N."/>
        </authorList>
    </citation>
    <scope>NUCLEOTIDE SEQUENCE [LARGE SCALE GENOMIC DNA]</scope>
    <source>
        <strain evidence="10 11">NBRC 104436</strain>
    </source>
</reference>
<feature type="compositionally biased region" description="Basic and acidic residues" evidence="8">
    <location>
        <begin position="47"/>
        <end position="66"/>
    </location>
</feature>
<evidence type="ECO:0000256" key="1">
    <source>
        <dbReference type="ARBA" id="ARBA00022485"/>
    </source>
</evidence>